<name>A0A9N9QH68_9CUCU</name>
<dbReference type="Proteomes" id="UP001152799">
    <property type="component" value="Chromosome 6"/>
</dbReference>
<sequence length="67" mass="7429">MAMRNILHCFICPAALPSRLMVRLVGDENADKCATAQQRRLANIRPIIEINELTRICPAATDPLLGK</sequence>
<dbReference type="EMBL" id="OU892282">
    <property type="protein sequence ID" value="CAG9770263.1"/>
    <property type="molecule type" value="Genomic_DNA"/>
</dbReference>
<organism evidence="1 2">
    <name type="scientific">Ceutorhynchus assimilis</name>
    <name type="common">cabbage seed weevil</name>
    <dbReference type="NCBI Taxonomy" id="467358"/>
    <lineage>
        <taxon>Eukaryota</taxon>
        <taxon>Metazoa</taxon>
        <taxon>Ecdysozoa</taxon>
        <taxon>Arthropoda</taxon>
        <taxon>Hexapoda</taxon>
        <taxon>Insecta</taxon>
        <taxon>Pterygota</taxon>
        <taxon>Neoptera</taxon>
        <taxon>Endopterygota</taxon>
        <taxon>Coleoptera</taxon>
        <taxon>Polyphaga</taxon>
        <taxon>Cucujiformia</taxon>
        <taxon>Curculionidae</taxon>
        <taxon>Ceutorhynchinae</taxon>
        <taxon>Ceutorhynchus</taxon>
    </lineage>
</organism>
<accession>A0A9N9QH68</accession>
<evidence type="ECO:0000313" key="1">
    <source>
        <dbReference type="EMBL" id="CAG9770263.1"/>
    </source>
</evidence>
<protein>
    <submittedName>
        <fullName evidence="1">Uncharacterized protein</fullName>
    </submittedName>
</protein>
<dbReference type="AlphaFoldDB" id="A0A9N9QH68"/>
<gene>
    <name evidence="1" type="ORF">CEUTPL_LOCUS10718</name>
</gene>
<proteinExistence type="predicted"/>
<reference evidence="1" key="1">
    <citation type="submission" date="2022-01" db="EMBL/GenBank/DDBJ databases">
        <authorList>
            <person name="King R."/>
        </authorList>
    </citation>
    <scope>NUCLEOTIDE SEQUENCE</scope>
</reference>
<keyword evidence="2" id="KW-1185">Reference proteome</keyword>
<evidence type="ECO:0000313" key="2">
    <source>
        <dbReference type="Proteomes" id="UP001152799"/>
    </source>
</evidence>